<dbReference type="PANTHER" id="PTHR42648">
    <property type="entry name" value="TRANSPOSASE, PUTATIVE-RELATED"/>
    <property type="match status" value="1"/>
</dbReference>
<dbReference type="AlphaFoldDB" id="A0AAD4ZXP7"/>
<dbReference type="Pfam" id="PF00665">
    <property type="entry name" value="rve"/>
    <property type="match status" value="1"/>
</dbReference>
<dbReference type="InterPro" id="IPR043502">
    <property type="entry name" value="DNA/RNA_pol_sf"/>
</dbReference>
<dbReference type="Proteomes" id="UP001054821">
    <property type="component" value="Chromosome 1"/>
</dbReference>
<dbReference type="InterPro" id="IPR012337">
    <property type="entry name" value="RNaseH-like_sf"/>
</dbReference>
<dbReference type="PROSITE" id="PS50994">
    <property type="entry name" value="INTEGRASE"/>
    <property type="match status" value="1"/>
</dbReference>
<name>A0AAD4ZXP7_PRUDU</name>
<keyword evidence="4" id="KW-0378">Hydrolase</keyword>
<evidence type="ECO:0000256" key="3">
    <source>
        <dbReference type="ARBA" id="ARBA00022750"/>
    </source>
</evidence>
<dbReference type="Gene3D" id="3.30.420.10">
    <property type="entry name" value="Ribonuclease H-like superfamily/Ribonuclease H"/>
    <property type="match status" value="1"/>
</dbReference>
<dbReference type="SUPFAM" id="SSF53098">
    <property type="entry name" value="Ribonuclease H-like"/>
    <property type="match status" value="1"/>
</dbReference>
<dbReference type="EMBL" id="JAJFAZ020000001">
    <property type="protein sequence ID" value="KAI5356096.1"/>
    <property type="molecule type" value="Genomic_DNA"/>
</dbReference>
<dbReference type="InterPro" id="IPR001584">
    <property type="entry name" value="Integrase_cat-core"/>
</dbReference>
<dbReference type="GO" id="GO:0015074">
    <property type="term" value="P:DNA integration"/>
    <property type="evidence" value="ECO:0007669"/>
    <property type="project" value="InterPro"/>
</dbReference>
<dbReference type="Pfam" id="PF07727">
    <property type="entry name" value="RVT_2"/>
    <property type="match status" value="1"/>
</dbReference>
<dbReference type="SUPFAM" id="SSF57756">
    <property type="entry name" value="Retrovirus zinc finger-like domains"/>
    <property type="match status" value="1"/>
</dbReference>
<protein>
    <recommendedName>
        <fullName evidence="11">Transposable element protein</fullName>
    </recommendedName>
</protein>
<dbReference type="CDD" id="cd09272">
    <property type="entry name" value="RNase_HI_RT_Ty1"/>
    <property type="match status" value="1"/>
</dbReference>
<dbReference type="PANTHER" id="PTHR42648:SF28">
    <property type="entry name" value="TRANSPOSON-ENCODED PROTEIN WITH RIBONUCLEASE H-LIKE AND RETROVIRUS ZINC FINGER-LIKE DOMAINS"/>
    <property type="match status" value="1"/>
</dbReference>
<dbReference type="GO" id="GO:0006508">
    <property type="term" value="P:proteolysis"/>
    <property type="evidence" value="ECO:0007669"/>
    <property type="project" value="UniProtKB-KW"/>
</dbReference>
<dbReference type="GO" id="GO:0003676">
    <property type="term" value="F:nucleic acid binding"/>
    <property type="evidence" value="ECO:0007669"/>
    <property type="project" value="InterPro"/>
</dbReference>
<evidence type="ECO:0000259" key="7">
    <source>
        <dbReference type="PROSITE" id="PS50158"/>
    </source>
</evidence>
<evidence type="ECO:0000256" key="6">
    <source>
        <dbReference type="SAM" id="MobiDB-lite"/>
    </source>
</evidence>
<evidence type="ECO:0000256" key="4">
    <source>
        <dbReference type="ARBA" id="ARBA00022801"/>
    </source>
</evidence>
<accession>A0AAD4ZXP7</accession>
<dbReference type="InterPro" id="IPR057670">
    <property type="entry name" value="SH3_retrovirus"/>
</dbReference>
<dbReference type="SUPFAM" id="SSF56672">
    <property type="entry name" value="DNA/RNA polymerases"/>
    <property type="match status" value="1"/>
</dbReference>
<dbReference type="GO" id="GO:0008270">
    <property type="term" value="F:zinc ion binding"/>
    <property type="evidence" value="ECO:0007669"/>
    <property type="project" value="UniProtKB-KW"/>
</dbReference>
<keyword evidence="3" id="KW-0064">Aspartyl protease</keyword>
<sequence length="1160" mass="132431">MKPIKKDGYKERNKENNAAGKTKNNDKGSKAVGVNGVKCFFCKKFGHMKKECRRYKRWLEKRQAKGNEIQVCFESNLIDISHYSWWLDSGATIHVSNSLQGFTTKRVPNKYELKVFVGNGVQVEVEFMGAVKIELESGFTLDLFEVAYVPSMRRNSVSVARLVKAKFEVVVNDVGFSILKNKISVGNGTLVNGMFSLNIKEYEHAMNVASTSKTQSQNESPNLWHKRLCHISKDRIRTLCKEHVLPPLDLDELNEICISCVKGKLTNARKKGAIKSTNLLELIHTDICGPFPTQTHDGFKYFITFTDDFSRFGYVYLIAEKSNALDMFKVFKAEVENQLDLKIKVVRSDRGGEFYGRFDEAGRNPGPFARFLQQEGIVAQYTNPGTPQQNGVSERRNRTLKDMMRSMIASSNLPIFLWGEALKTANYILNRVPTKSVNQIPFELWNKRKPSLNHIKVWGCKAEAKLYNPLEKKLDARTTSCFFMGYPERTKGYRFYCPNNTTRFVETGRAVFIEEESENVEDRTLDFDELTDSNIMQSKEIEEEDYIVLPNTILQNEETAPQETVPQMHQVDVNAPVEMNINQPEIHIDAQPQNQYNLQEEQEVRRSKRTRRSALSSDYVYLQESEQNDPCLEDPITLKQALTSSANEQWLQAMKSELNSMEKNKVWELVQLPQGCRSIGCKWIFKTKKDSKGLIDRYKARLVAKGFTQQAGVDYNETFSPVSTKDSFRVMMALVAHFNLYLHQMDVKTAFLNGDLYEEIYMQQPEGFIQEGREDQVCKLRKSIYGLKQASRQWYLKFDEVVRSHGFSESPVDECIYIKVSGRNFIFLILYVDDILLASKNLTLLHDSKVFLSKVFYMTNLGEASYVLGIEISRDRERGLLGLSQKGYIEKVLRRFNMENCAGGDVPFSKGDKLSMEQSPKTEQEKLEMVDKPYASLVGSLMYAQVCTRPDLAFAVSVLGRFQSNPGQAHWVAAKKVLRYLQRTKSYNLVYRQVENLELFGYADADLGGCVDSLKSTSGYVFLFGGGVVSWKSVKQTHTATSTMQSEYIACYEAASQAIWLKNFITSLRVVDSIERPVQIWNDNSAAVFFTKSNKRSSGTKHLKFKYLSVRENIRDGLVKLDHIGTHFMIADPLTKGLPNGVFHGHVRSMGSVSSFDRED</sequence>
<evidence type="ECO:0000256" key="1">
    <source>
        <dbReference type="ARBA" id="ARBA00022670"/>
    </source>
</evidence>
<keyword evidence="2" id="KW-0479">Metal-binding</keyword>
<feature type="domain" description="CCHC-type" evidence="7">
    <location>
        <begin position="38"/>
        <end position="54"/>
    </location>
</feature>
<dbReference type="PROSITE" id="PS50158">
    <property type="entry name" value="ZF_CCHC"/>
    <property type="match status" value="1"/>
</dbReference>
<feature type="region of interest" description="Disordered" evidence="6">
    <location>
        <begin position="1"/>
        <end position="27"/>
    </location>
</feature>
<dbReference type="InterPro" id="IPR001878">
    <property type="entry name" value="Znf_CCHC"/>
</dbReference>
<dbReference type="Pfam" id="PF22936">
    <property type="entry name" value="Pol_BBD"/>
    <property type="match status" value="1"/>
</dbReference>
<dbReference type="InterPro" id="IPR036397">
    <property type="entry name" value="RNaseH_sf"/>
</dbReference>
<feature type="compositionally biased region" description="Basic and acidic residues" evidence="6">
    <location>
        <begin position="1"/>
        <end position="15"/>
    </location>
</feature>
<keyword evidence="1" id="KW-0645">Protease</keyword>
<organism evidence="9 10">
    <name type="scientific">Prunus dulcis</name>
    <name type="common">Almond</name>
    <name type="synonym">Amygdalus dulcis</name>
    <dbReference type="NCBI Taxonomy" id="3755"/>
    <lineage>
        <taxon>Eukaryota</taxon>
        <taxon>Viridiplantae</taxon>
        <taxon>Streptophyta</taxon>
        <taxon>Embryophyta</taxon>
        <taxon>Tracheophyta</taxon>
        <taxon>Spermatophyta</taxon>
        <taxon>Magnoliopsida</taxon>
        <taxon>eudicotyledons</taxon>
        <taxon>Gunneridae</taxon>
        <taxon>Pentapetalae</taxon>
        <taxon>rosids</taxon>
        <taxon>fabids</taxon>
        <taxon>Rosales</taxon>
        <taxon>Rosaceae</taxon>
        <taxon>Amygdaloideae</taxon>
        <taxon>Amygdaleae</taxon>
        <taxon>Prunus</taxon>
    </lineage>
</organism>
<evidence type="ECO:0008006" key="11">
    <source>
        <dbReference type="Google" id="ProtNLM"/>
    </source>
</evidence>
<evidence type="ECO:0000313" key="10">
    <source>
        <dbReference type="Proteomes" id="UP001054821"/>
    </source>
</evidence>
<dbReference type="InterPro" id="IPR054722">
    <property type="entry name" value="PolX-like_BBD"/>
</dbReference>
<keyword evidence="5" id="KW-0862">Zinc</keyword>
<dbReference type="InterPro" id="IPR025724">
    <property type="entry name" value="GAG-pre-integrase_dom"/>
</dbReference>
<reference evidence="9 10" key="1">
    <citation type="journal article" date="2022" name="G3 (Bethesda)">
        <title>Whole-genome sequence and methylome profiling of the almond [Prunus dulcis (Mill.) D.A. Webb] cultivar 'Nonpareil'.</title>
        <authorList>
            <person name="D'Amico-Willman K.M."/>
            <person name="Ouma W.Z."/>
            <person name="Meulia T."/>
            <person name="Sideli G.M."/>
            <person name="Gradziel T.M."/>
            <person name="Fresnedo-Ramirez J."/>
        </authorList>
    </citation>
    <scope>NUCLEOTIDE SEQUENCE [LARGE SCALE GENOMIC DNA]</scope>
    <source>
        <strain evidence="9">Clone GOH B32 T37-40</strain>
    </source>
</reference>
<proteinExistence type="predicted"/>
<dbReference type="SMART" id="SM00343">
    <property type="entry name" value="ZnF_C2HC"/>
    <property type="match status" value="1"/>
</dbReference>
<dbReference type="InterPro" id="IPR039537">
    <property type="entry name" value="Retrotran_Ty1/copia-like"/>
</dbReference>
<evidence type="ECO:0000256" key="2">
    <source>
        <dbReference type="ARBA" id="ARBA00022723"/>
    </source>
</evidence>
<gene>
    <name evidence="9" type="ORF">L3X38_008991</name>
</gene>
<dbReference type="GO" id="GO:0004190">
    <property type="term" value="F:aspartic-type endopeptidase activity"/>
    <property type="evidence" value="ECO:0007669"/>
    <property type="project" value="UniProtKB-KW"/>
</dbReference>
<evidence type="ECO:0000256" key="5">
    <source>
        <dbReference type="PROSITE-ProRule" id="PRU00047"/>
    </source>
</evidence>
<evidence type="ECO:0000313" key="9">
    <source>
        <dbReference type="EMBL" id="KAI5356096.1"/>
    </source>
</evidence>
<keyword evidence="5" id="KW-0863">Zinc-finger</keyword>
<comment type="caution">
    <text evidence="9">The sequence shown here is derived from an EMBL/GenBank/DDBJ whole genome shotgun (WGS) entry which is preliminary data.</text>
</comment>
<dbReference type="Pfam" id="PF13976">
    <property type="entry name" value="gag_pre-integrs"/>
    <property type="match status" value="1"/>
</dbReference>
<dbReference type="Pfam" id="PF25597">
    <property type="entry name" value="SH3_retrovirus"/>
    <property type="match status" value="1"/>
</dbReference>
<dbReference type="InterPro" id="IPR036875">
    <property type="entry name" value="Znf_CCHC_sf"/>
</dbReference>
<evidence type="ECO:0000259" key="8">
    <source>
        <dbReference type="PROSITE" id="PS50994"/>
    </source>
</evidence>
<keyword evidence="10" id="KW-1185">Reference proteome</keyword>
<feature type="domain" description="Integrase catalytic" evidence="8">
    <location>
        <begin position="271"/>
        <end position="449"/>
    </location>
</feature>
<dbReference type="InterPro" id="IPR013103">
    <property type="entry name" value="RVT_2"/>
</dbReference>